<dbReference type="Pfam" id="PF01740">
    <property type="entry name" value="STAS"/>
    <property type="match status" value="1"/>
</dbReference>
<dbReference type="OrthoDB" id="2702602at2"/>
<dbReference type="SMART" id="SM00091">
    <property type="entry name" value="PAS"/>
    <property type="match status" value="1"/>
</dbReference>
<evidence type="ECO:0000313" key="5">
    <source>
        <dbReference type="Proteomes" id="UP000028863"/>
    </source>
</evidence>
<dbReference type="NCBIfam" id="TIGR00229">
    <property type="entry name" value="sensory_box"/>
    <property type="match status" value="1"/>
</dbReference>
<sequence>MHNKISKIDYLEVIEYSLDPLIIHTDYQIMYINRAAEELFGATKNEIIGSSPLDIFKETSKDSIRNRIQSAYGRPADVIEETVYRIDGTTVEVELYCHPIVVEGKRAIQTYVRDITERKKADQRQIEMTAQVNELSATLVPLLNGLAILPLAGSFDDQRARQLVDIVPSKVQAQNISSLIIDFSGIYNLDNVVADQLFKINKVLSLLGVQTIITGLRPELAMVATNLNLNLASIPVMTTVKDALSYLGIEFKNNN</sequence>
<dbReference type="SUPFAM" id="SSF55785">
    <property type="entry name" value="PYP-like sensor domain (PAS domain)"/>
    <property type="match status" value="1"/>
</dbReference>
<dbReference type="InterPro" id="IPR036513">
    <property type="entry name" value="STAS_dom_sf"/>
</dbReference>
<dbReference type="InterPro" id="IPR013656">
    <property type="entry name" value="PAS_4"/>
</dbReference>
<evidence type="ECO:0000259" key="2">
    <source>
        <dbReference type="PROSITE" id="PS50801"/>
    </source>
</evidence>
<evidence type="ECO:0000259" key="1">
    <source>
        <dbReference type="PROSITE" id="PS50112"/>
    </source>
</evidence>
<dbReference type="InterPro" id="IPR051932">
    <property type="entry name" value="Bact_StressResp_Reg"/>
</dbReference>
<dbReference type="InterPro" id="IPR000014">
    <property type="entry name" value="PAS"/>
</dbReference>
<feature type="domain" description="STAS" evidence="2">
    <location>
        <begin position="136"/>
        <end position="247"/>
    </location>
</feature>
<dbReference type="PANTHER" id="PTHR33745">
    <property type="entry name" value="RSBT ANTAGONIST PROTEIN RSBS-RELATED"/>
    <property type="match status" value="1"/>
</dbReference>
<keyword evidence="4" id="KW-0418">Kinase</keyword>
<dbReference type="GO" id="GO:0016301">
    <property type="term" value="F:kinase activity"/>
    <property type="evidence" value="ECO:0007669"/>
    <property type="project" value="UniProtKB-KW"/>
</dbReference>
<keyword evidence="4" id="KW-0808">Transferase</keyword>
<dbReference type="STRING" id="171693.BN988_03451"/>
<dbReference type="EMBL" id="CCAX010000003">
    <property type="protein sequence ID" value="CDO04877.1"/>
    <property type="molecule type" value="Genomic_DNA"/>
</dbReference>
<dbReference type="RefSeq" id="WP_036578147.1">
    <property type="nucleotide sequence ID" value="NZ_BBXV01000023.1"/>
</dbReference>
<dbReference type="SUPFAM" id="SSF52091">
    <property type="entry name" value="SpoIIaa-like"/>
    <property type="match status" value="1"/>
</dbReference>
<reference evidence="3 5" key="1">
    <citation type="submission" date="2014-03" db="EMBL/GenBank/DDBJ databases">
        <title>Draft genome sequencing of Oceanobacillus picturae strain S1 isolated from human gut.</title>
        <authorList>
            <person name="Croce O."/>
            <person name="Lagier J.C."/>
            <person name="Raoult D."/>
        </authorList>
    </citation>
    <scope>NUCLEOTIDE SEQUENCE [LARGE SCALE GENOMIC DNA]</scope>
    <source>
        <strain evidence="3 5">S1</strain>
    </source>
</reference>
<protein>
    <submittedName>
        <fullName evidence="4">Histidine kinase</fullName>
    </submittedName>
</protein>
<proteinExistence type="predicted"/>
<dbReference type="PROSITE" id="PS50801">
    <property type="entry name" value="STAS"/>
    <property type="match status" value="1"/>
</dbReference>
<reference evidence="6" key="3">
    <citation type="submission" date="2015-07" db="EMBL/GenBank/DDBJ databases">
        <title>Draft Genome Sequence of Oceanobacillus picturae Heshi-B3 that Was Isolated from Fermented Rice Bran with Aging Salted Mackerel, Which Was Named Heshiko as Traditional Fermented Seafood in Japan.</title>
        <authorList>
            <person name="Akuzawa S."/>
            <person name="Nakagawa J."/>
            <person name="Kanekatsu T."/>
            <person name="Kanesaki Y."/>
            <person name="Suzuki T."/>
        </authorList>
    </citation>
    <scope>NUCLEOTIDE SEQUENCE [LARGE SCALE GENOMIC DNA]</scope>
    <source>
        <strain evidence="6">Heshi-B3</strain>
    </source>
</reference>
<dbReference type="eggNOG" id="COG1366">
    <property type="taxonomic scope" value="Bacteria"/>
</dbReference>
<name>W9APQ3_9BACI</name>
<dbReference type="Proteomes" id="UP000052946">
    <property type="component" value="Unassembled WGS sequence"/>
</dbReference>
<dbReference type="InterPro" id="IPR002645">
    <property type="entry name" value="STAS_dom"/>
</dbReference>
<comment type="caution">
    <text evidence="3">The sequence shown here is derived from an EMBL/GenBank/DDBJ whole genome shotgun (WGS) entry which is preliminary data.</text>
</comment>
<feature type="domain" description="PAS" evidence="1">
    <location>
        <begin position="21"/>
        <end position="75"/>
    </location>
</feature>
<keyword evidence="5" id="KW-1185">Reference proteome</keyword>
<evidence type="ECO:0000313" key="3">
    <source>
        <dbReference type="EMBL" id="CDO04877.1"/>
    </source>
</evidence>
<gene>
    <name evidence="3" type="primary">pfyP_3</name>
    <name evidence="3" type="ORF">BN988_03451</name>
    <name evidence="4" type="ORF">OPHB3_1991</name>
</gene>
<dbReference type="InterPro" id="IPR035965">
    <property type="entry name" value="PAS-like_dom_sf"/>
</dbReference>
<dbReference type="Gene3D" id="3.30.450.20">
    <property type="entry name" value="PAS domain"/>
    <property type="match status" value="1"/>
</dbReference>
<accession>W9APQ3</accession>
<dbReference type="Pfam" id="PF08448">
    <property type="entry name" value="PAS_4"/>
    <property type="match status" value="1"/>
</dbReference>
<dbReference type="PANTHER" id="PTHR33745:SF8">
    <property type="entry name" value="BLUE-LIGHT PHOTORECEPTOR"/>
    <property type="match status" value="1"/>
</dbReference>
<dbReference type="CDD" id="cd00130">
    <property type="entry name" value="PAS"/>
    <property type="match status" value="1"/>
</dbReference>
<dbReference type="CDD" id="cd07041">
    <property type="entry name" value="STAS_RsbR_RsbS_like"/>
    <property type="match status" value="1"/>
</dbReference>
<dbReference type="PROSITE" id="PS50112">
    <property type="entry name" value="PAS"/>
    <property type="match status" value="1"/>
</dbReference>
<dbReference type="eggNOG" id="COG2205">
    <property type="taxonomic scope" value="Bacteria"/>
</dbReference>
<evidence type="ECO:0000313" key="6">
    <source>
        <dbReference type="Proteomes" id="UP000052946"/>
    </source>
</evidence>
<organism evidence="3 5">
    <name type="scientific">Oceanobacillus picturae</name>
    <dbReference type="NCBI Taxonomy" id="171693"/>
    <lineage>
        <taxon>Bacteria</taxon>
        <taxon>Bacillati</taxon>
        <taxon>Bacillota</taxon>
        <taxon>Bacilli</taxon>
        <taxon>Bacillales</taxon>
        <taxon>Bacillaceae</taxon>
        <taxon>Oceanobacillus</taxon>
    </lineage>
</organism>
<dbReference type="Proteomes" id="UP000028863">
    <property type="component" value="Unassembled WGS sequence"/>
</dbReference>
<reference evidence="4 6" key="4">
    <citation type="journal article" date="2016" name="Genome Announc.">
        <title>Draft Genome Sequence of Oceanobacillus picturae Heshi-B3, Isolated from Fermented Rice Bran in a Traditional Japanese Seafood Dish.</title>
        <authorList>
            <person name="Akuzawa S."/>
            <person name="Nagaoka J."/>
            <person name="Kanekatsu M."/>
            <person name="Kanesaki Y."/>
            <person name="Suzuki T."/>
        </authorList>
    </citation>
    <scope>NUCLEOTIDE SEQUENCE [LARGE SCALE GENOMIC DNA]</scope>
    <source>
        <strain evidence="4 6">Heshi-B3</strain>
    </source>
</reference>
<dbReference type="EMBL" id="BBXV01000023">
    <property type="protein sequence ID" value="GAQ18052.1"/>
    <property type="molecule type" value="Genomic_DNA"/>
</dbReference>
<dbReference type="AlphaFoldDB" id="W9APQ3"/>
<evidence type="ECO:0000313" key="4">
    <source>
        <dbReference type="EMBL" id="GAQ18052.1"/>
    </source>
</evidence>
<dbReference type="Gene3D" id="3.30.750.24">
    <property type="entry name" value="STAS domain"/>
    <property type="match status" value="1"/>
</dbReference>
<reference evidence="3 5" key="2">
    <citation type="submission" date="2014-03" db="EMBL/GenBank/DDBJ databases">
        <authorList>
            <person name="Urmite Genomes U."/>
        </authorList>
    </citation>
    <scope>NUCLEOTIDE SEQUENCE [LARGE SCALE GENOMIC DNA]</scope>
    <source>
        <strain evidence="3 5">S1</strain>
    </source>
</reference>